<organism evidence="5 6">
    <name type="scientific">Vairimorpha ceranae</name>
    <dbReference type="NCBI Taxonomy" id="40302"/>
    <lineage>
        <taxon>Eukaryota</taxon>
        <taxon>Fungi</taxon>
        <taxon>Fungi incertae sedis</taxon>
        <taxon>Microsporidia</taxon>
        <taxon>Nosematidae</taxon>
        <taxon>Vairimorpha</taxon>
    </lineage>
</organism>
<keyword evidence="2" id="KW-0645">Protease</keyword>
<dbReference type="OrthoDB" id="21221at2759"/>
<dbReference type="Pfam" id="PF05903">
    <property type="entry name" value="Peptidase_C97"/>
    <property type="match status" value="1"/>
</dbReference>
<feature type="domain" description="PPPDE" evidence="4">
    <location>
        <begin position="1"/>
        <end position="145"/>
    </location>
</feature>
<accession>A0A0F9YRM1</accession>
<dbReference type="RefSeq" id="XP_024330969.1">
    <property type="nucleotide sequence ID" value="XM_024474896.1"/>
</dbReference>
<protein>
    <submittedName>
        <fullName evidence="5">Thioredoxin family</fullName>
    </submittedName>
</protein>
<evidence type="ECO:0000313" key="5">
    <source>
        <dbReference type="EMBL" id="KKO75227.1"/>
    </source>
</evidence>
<dbReference type="PROSITE" id="PS51858">
    <property type="entry name" value="PPPDE"/>
    <property type="match status" value="1"/>
</dbReference>
<evidence type="ECO:0000256" key="3">
    <source>
        <dbReference type="ARBA" id="ARBA00022801"/>
    </source>
</evidence>
<evidence type="ECO:0000259" key="4">
    <source>
        <dbReference type="PROSITE" id="PS51858"/>
    </source>
</evidence>
<keyword evidence="6" id="KW-1185">Reference proteome</keyword>
<proteinExistence type="inferred from homology"/>
<dbReference type="GO" id="GO:0008233">
    <property type="term" value="F:peptidase activity"/>
    <property type="evidence" value="ECO:0007669"/>
    <property type="project" value="UniProtKB-KW"/>
</dbReference>
<sequence length="147" mass="17150">MKVILRVYNIGDPEIVKLLNNVLKKEFLGIWHTSIEVYGKEFFYDNQICKVLPNCSKHKIPHTIHDMGTTEILEEEFELFLANLNEKYGLNTYDLLFNNCNHFTNDCILFLVNKSIPSYITDVHETAIENECILNIVKMFLGNEGYK</sequence>
<evidence type="ECO:0000256" key="2">
    <source>
        <dbReference type="ARBA" id="ARBA00022670"/>
    </source>
</evidence>
<dbReference type="InterPro" id="IPR042266">
    <property type="entry name" value="PPPDE_sf"/>
</dbReference>
<dbReference type="PANTHER" id="PTHR12378">
    <property type="entry name" value="DESUMOYLATING ISOPEPTIDASE"/>
    <property type="match status" value="1"/>
</dbReference>
<dbReference type="Proteomes" id="UP000034350">
    <property type="component" value="Unassembled WGS sequence"/>
</dbReference>
<dbReference type="GeneID" id="36319825"/>
<dbReference type="GO" id="GO:0070646">
    <property type="term" value="P:protein modification by small protein removal"/>
    <property type="evidence" value="ECO:0007669"/>
    <property type="project" value="TreeGrafter"/>
</dbReference>
<keyword evidence="3" id="KW-0378">Hydrolase</keyword>
<dbReference type="AlphaFoldDB" id="A0A0F9YRM1"/>
<dbReference type="InterPro" id="IPR008580">
    <property type="entry name" value="PPPDE_dom"/>
</dbReference>
<gene>
    <name evidence="5" type="ORF">AAJ76_270006410</name>
</gene>
<comment type="caution">
    <text evidence="5">The sequence shown here is derived from an EMBL/GenBank/DDBJ whole genome shotgun (WGS) entry which is preliminary data.</text>
</comment>
<reference evidence="5 6" key="1">
    <citation type="journal article" date="2015" name="Environ. Microbiol.">
        <title>Genome analyses suggest the presence of polyploidy and recent human-driven expansions in eight global populations of the honeybee pathogen Nosema ceranae.</title>
        <authorList>
            <person name="Pelin A."/>
            <person name="Selman M."/>
            <person name="Aris-Brosou S."/>
            <person name="Farinelli L."/>
            <person name="Corradi N."/>
        </authorList>
    </citation>
    <scope>NUCLEOTIDE SEQUENCE [LARGE SCALE GENOMIC DNA]</scope>
    <source>
        <strain evidence="5 6">PA08 1199</strain>
    </source>
</reference>
<dbReference type="VEuPathDB" id="MicrosporidiaDB:AAJ76_270006410"/>
<comment type="similarity">
    <text evidence="1">Belongs to the DeSI family.</text>
</comment>
<dbReference type="OMA" id="WHTAIVI"/>
<dbReference type="VEuPathDB" id="MicrosporidiaDB:G9O61_00g013480"/>
<evidence type="ECO:0000313" key="6">
    <source>
        <dbReference type="Proteomes" id="UP000034350"/>
    </source>
</evidence>
<dbReference type="SMART" id="SM01179">
    <property type="entry name" value="DUF862"/>
    <property type="match status" value="1"/>
</dbReference>
<dbReference type="GO" id="GO:0006508">
    <property type="term" value="P:proteolysis"/>
    <property type="evidence" value="ECO:0007669"/>
    <property type="project" value="UniProtKB-KW"/>
</dbReference>
<dbReference type="VEuPathDB" id="MicrosporidiaDB:NCER_101575"/>
<dbReference type="PANTHER" id="PTHR12378:SF7">
    <property type="entry name" value="DESUMOYLATING ISOPEPTIDASE 1"/>
    <property type="match status" value="1"/>
</dbReference>
<name>A0A0F9YRM1_9MICR</name>
<evidence type="ECO:0000256" key="1">
    <source>
        <dbReference type="ARBA" id="ARBA00008140"/>
    </source>
</evidence>
<dbReference type="EMBL" id="JPQZ01000027">
    <property type="protein sequence ID" value="KKO75227.1"/>
    <property type="molecule type" value="Genomic_DNA"/>
</dbReference>
<dbReference type="Gene3D" id="3.90.1720.30">
    <property type="entry name" value="PPPDE domains"/>
    <property type="match status" value="1"/>
</dbReference>